<organism evidence="1 2">
    <name type="scientific">Shewanella polaris</name>
    <dbReference type="NCBI Taxonomy" id="2588449"/>
    <lineage>
        <taxon>Bacteria</taxon>
        <taxon>Pseudomonadati</taxon>
        <taxon>Pseudomonadota</taxon>
        <taxon>Gammaproteobacteria</taxon>
        <taxon>Alteromonadales</taxon>
        <taxon>Shewanellaceae</taxon>
        <taxon>Shewanella</taxon>
    </lineage>
</organism>
<dbReference type="AlphaFoldDB" id="A0A4Y5YD54"/>
<name>A0A4Y5YD54_9GAMM</name>
<dbReference type="EMBL" id="CP041036">
    <property type="protein sequence ID" value="QDE30446.1"/>
    <property type="molecule type" value="Genomic_DNA"/>
</dbReference>
<evidence type="ECO:0000313" key="2">
    <source>
        <dbReference type="Proteomes" id="UP000319809"/>
    </source>
</evidence>
<keyword evidence="2" id="KW-1185">Reference proteome</keyword>
<accession>A0A4Y5YD54</accession>
<dbReference type="KEGG" id="spol:FH971_05335"/>
<reference evidence="1 2" key="1">
    <citation type="submission" date="2019-06" db="EMBL/GenBank/DDBJ databases">
        <title>The genome of Shewanella sp. SM1901.</title>
        <authorList>
            <person name="Cha Q."/>
        </authorList>
    </citation>
    <scope>NUCLEOTIDE SEQUENCE [LARGE SCALE GENOMIC DNA]</scope>
    <source>
        <strain evidence="1 2">SM1901</strain>
    </source>
</reference>
<evidence type="ECO:0000313" key="1">
    <source>
        <dbReference type="EMBL" id="QDE30446.1"/>
    </source>
</evidence>
<gene>
    <name evidence="1" type="ORF">FH971_05335</name>
</gene>
<dbReference type="Proteomes" id="UP000319809">
    <property type="component" value="Chromosome"/>
</dbReference>
<sequence>MQLLKTGFDTFKAEEYACFLSFCQRLQLNIYHKDKLIQSSVPFFNPTRVICGAFYQLLSLCDRVIIEYLL</sequence>
<protein>
    <submittedName>
        <fullName evidence="1">Uncharacterized protein</fullName>
    </submittedName>
</protein>
<proteinExistence type="predicted"/>